<evidence type="ECO:0000313" key="7">
    <source>
        <dbReference type="Proteomes" id="UP000032737"/>
    </source>
</evidence>
<sequence>MKEVKIEHIDEMKQNYLNKPIQQVVRKALVKNSISDITYVNERETEIQFRFSNDIETLPVTNQKASGRCWLFAGLNVLRELVANKLELKDFEFSQNYQAFWDKFEKINFFLESMDDFLTVDNDDRTLKHLLQLGIQDGGQWDMFVSLVEKYGVVPKEAMPETHASSNTAQMNRFINIKLRQYAARARALAKENKTNEIIQLKSQTLEELYGFLVTNFGIPPKEFNFEYVTKKNVYHIEKKLTPQSFYKSVCQINLNDYVSVINSPTSDKPFLKSYTIDYLGNVIGGKEIKHLNLSMARLIELTVNQLKDKEIVWFGSDVAFYGDRTRGIWDDQAYDYESTFEMSFSMTKAERLDYLQGQMNHAMVITGVNIEDNKPTKWKIENSWGSDRGLKGYYLMSQSWFYEHTYQAVIHKKYLTKDELDAYNEKPIRLKPWDPMGSLAR</sequence>
<dbReference type="EMBL" id="FO681348">
    <property type="protein sequence ID" value="CCV65767.1"/>
    <property type="molecule type" value="Genomic_DNA"/>
</dbReference>
<dbReference type="InterPro" id="IPR025660">
    <property type="entry name" value="Pept_his_AS"/>
</dbReference>
<dbReference type="GO" id="GO:0005737">
    <property type="term" value="C:cytoplasm"/>
    <property type="evidence" value="ECO:0007669"/>
    <property type="project" value="TreeGrafter"/>
</dbReference>
<dbReference type="HOGENOM" id="CLU_038600_0_1_14"/>
<dbReference type="PROSITE" id="PS00139">
    <property type="entry name" value="THIOL_PROTEASE_CYS"/>
    <property type="match status" value="1"/>
</dbReference>
<dbReference type="Pfam" id="PF03051">
    <property type="entry name" value="Peptidase_C1_2"/>
    <property type="match status" value="1"/>
</dbReference>
<dbReference type="GO" id="GO:0006508">
    <property type="term" value="P:proteolysis"/>
    <property type="evidence" value="ECO:0007669"/>
    <property type="project" value="UniProtKB-KW"/>
</dbReference>
<feature type="active site" evidence="5">
    <location>
        <position position="362"/>
    </location>
</feature>
<dbReference type="Gene3D" id="3.90.70.10">
    <property type="entry name" value="Cysteine proteinases"/>
    <property type="match status" value="1"/>
</dbReference>
<feature type="active site" evidence="5">
    <location>
        <position position="383"/>
    </location>
</feature>
<evidence type="ECO:0000256" key="2">
    <source>
        <dbReference type="ARBA" id="ARBA00022801"/>
    </source>
</evidence>
<protein>
    <recommendedName>
        <fullName evidence="4">Aminopeptidase</fullName>
    </recommendedName>
</protein>
<organism evidence="6 7">
    <name type="scientific">Acholeplasma brassicae</name>
    <dbReference type="NCBI Taxonomy" id="61635"/>
    <lineage>
        <taxon>Bacteria</taxon>
        <taxon>Bacillati</taxon>
        <taxon>Mycoplasmatota</taxon>
        <taxon>Mollicutes</taxon>
        <taxon>Acholeplasmatales</taxon>
        <taxon>Acholeplasmataceae</taxon>
        <taxon>Acholeplasma</taxon>
    </lineage>
</organism>
<evidence type="ECO:0000256" key="5">
    <source>
        <dbReference type="PIRSR" id="PIRSR005700-1"/>
    </source>
</evidence>
<dbReference type="GO" id="GO:0070005">
    <property type="term" value="F:cysteine-type aminopeptidase activity"/>
    <property type="evidence" value="ECO:0007669"/>
    <property type="project" value="InterPro"/>
</dbReference>
<keyword evidence="7" id="KW-1185">Reference proteome</keyword>
<dbReference type="STRING" id="61635.BN85307460"/>
<evidence type="ECO:0000313" key="6">
    <source>
        <dbReference type="EMBL" id="CCV65767.1"/>
    </source>
</evidence>
<dbReference type="SUPFAM" id="SSF54001">
    <property type="entry name" value="Cysteine proteinases"/>
    <property type="match status" value="1"/>
</dbReference>
<keyword evidence="1 4" id="KW-0645">Protease</keyword>
<dbReference type="CDD" id="cd00585">
    <property type="entry name" value="Peptidase_C1B"/>
    <property type="match status" value="1"/>
</dbReference>
<dbReference type="Proteomes" id="UP000032737">
    <property type="component" value="Chromosome"/>
</dbReference>
<dbReference type="KEGG" id="abra:BN85307460"/>
<gene>
    <name evidence="6" type="ORF">BN85307460</name>
</gene>
<dbReference type="AlphaFoldDB" id="U4KN79"/>
<dbReference type="OrthoDB" id="1111399at2"/>
<dbReference type="InterPro" id="IPR000169">
    <property type="entry name" value="Pept_cys_AS"/>
</dbReference>
<proteinExistence type="inferred from homology"/>
<feature type="active site" evidence="5">
    <location>
        <position position="69"/>
    </location>
</feature>
<evidence type="ECO:0000256" key="4">
    <source>
        <dbReference type="PIRNR" id="PIRNR005700"/>
    </source>
</evidence>
<dbReference type="GO" id="GO:0043418">
    <property type="term" value="P:homocysteine catabolic process"/>
    <property type="evidence" value="ECO:0007669"/>
    <property type="project" value="TreeGrafter"/>
</dbReference>
<dbReference type="PIRSF" id="PIRSF005700">
    <property type="entry name" value="PepC"/>
    <property type="match status" value="1"/>
</dbReference>
<dbReference type="GO" id="GO:0009636">
    <property type="term" value="P:response to toxic substance"/>
    <property type="evidence" value="ECO:0007669"/>
    <property type="project" value="TreeGrafter"/>
</dbReference>
<accession>U4KN79</accession>
<name>U4KN79_9MOLU</name>
<dbReference type="PROSITE" id="PS00639">
    <property type="entry name" value="THIOL_PROTEASE_HIS"/>
    <property type="match status" value="1"/>
</dbReference>
<keyword evidence="3 4" id="KW-0788">Thiol protease</keyword>
<dbReference type="MEROPS" id="C01.086"/>
<dbReference type="RefSeq" id="WP_030004630.1">
    <property type="nucleotide sequence ID" value="NC_022549.1"/>
</dbReference>
<evidence type="ECO:0000256" key="1">
    <source>
        <dbReference type="ARBA" id="ARBA00022670"/>
    </source>
</evidence>
<reference evidence="6 7" key="1">
    <citation type="journal article" date="2013" name="J. Mol. Microbiol. Biotechnol.">
        <title>Analysis of the Complete Genomes of Acholeplasma brassicae , A. palmae and A. laidlawii and Their Comparison to the Obligate Parasites from ' Candidatus Phytoplasma'.</title>
        <authorList>
            <person name="Kube M."/>
            <person name="Siewert C."/>
            <person name="Migdoll A.M."/>
            <person name="Duduk B."/>
            <person name="Holz S."/>
            <person name="Rabus R."/>
            <person name="Seemuller E."/>
            <person name="Mitrovic J."/>
            <person name="Muller I."/>
            <person name="Buttner C."/>
            <person name="Reinhardt R."/>
        </authorList>
    </citation>
    <scope>NUCLEOTIDE SEQUENCE [LARGE SCALE GENOMIC DNA]</scope>
    <source>
        <strain evidence="7">0502</strain>
    </source>
</reference>
<comment type="similarity">
    <text evidence="4">Belongs to the peptidase C1 family.</text>
</comment>
<dbReference type="InterPro" id="IPR004134">
    <property type="entry name" value="Peptidase_C1B"/>
</dbReference>
<keyword evidence="4 6" id="KW-0031">Aminopeptidase</keyword>
<keyword evidence="2 4" id="KW-0378">Hydrolase</keyword>
<dbReference type="PANTHER" id="PTHR10363">
    <property type="entry name" value="BLEOMYCIN HYDROLASE"/>
    <property type="match status" value="1"/>
</dbReference>
<dbReference type="InterPro" id="IPR038765">
    <property type="entry name" value="Papain-like_cys_pep_sf"/>
</dbReference>
<dbReference type="PANTHER" id="PTHR10363:SF2">
    <property type="entry name" value="BLEOMYCIN HYDROLASE"/>
    <property type="match status" value="1"/>
</dbReference>
<evidence type="ECO:0000256" key="3">
    <source>
        <dbReference type="ARBA" id="ARBA00022807"/>
    </source>
</evidence>